<reference evidence="1" key="1">
    <citation type="submission" date="2013-11" db="EMBL/GenBank/DDBJ databases">
        <title>Genome sequence of the fusiform rust pathogen reveals effectors for host alternation and coevolution with pine.</title>
        <authorList>
            <consortium name="DOE Joint Genome Institute"/>
            <person name="Smith K."/>
            <person name="Pendleton A."/>
            <person name="Kubisiak T."/>
            <person name="Anderson C."/>
            <person name="Salamov A."/>
            <person name="Aerts A."/>
            <person name="Riley R."/>
            <person name="Clum A."/>
            <person name="Lindquist E."/>
            <person name="Ence D."/>
            <person name="Campbell M."/>
            <person name="Kronenberg Z."/>
            <person name="Feau N."/>
            <person name="Dhillon B."/>
            <person name="Hamelin R."/>
            <person name="Burleigh J."/>
            <person name="Smith J."/>
            <person name="Yandell M."/>
            <person name="Nelson C."/>
            <person name="Grigoriev I."/>
            <person name="Davis J."/>
        </authorList>
    </citation>
    <scope>NUCLEOTIDE SEQUENCE</scope>
    <source>
        <strain evidence="1">G11</strain>
    </source>
</reference>
<name>A0A9P6T718_9BASI</name>
<proteinExistence type="predicted"/>
<sequence>MARKNGNDAFARARAQHGRSQCASIQYTLSQAYGSSKRISNNEMEVMGLAIAMVKIRTMLKDVKTSHSSLAIFSDSKTALDLLAKPLQPKSLQYLAKLNEKAVEEAREAANAAENQLILPIRNALTFSTIYRRNGVISPSPDVALEGQRFAKHVKVVEMPCDDSLASSLPILRLYHRFRLNKLKDLIWHW</sequence>
<dbReference type="InterPro" id="IPR036397">
    <property type="entry name" value="RNaseH_sf"/>
</dbReference>
<dbReference type="Proteomes" id="UP000886653">
    <property type="component" value="Unassembled WGS sequence"/>
</dbReference>
<keyword evidence="2" id="KW-1185">Reference proteome</keyword>
<comment type="caution">
    <text evidence="1">The sequence shown here is derived from an EMBL/GenBank/DDBJ whole genome shotgun (WGS) entry which is preliminary data.</text>
</comment>
<dbReference type="GO" id="GO:0003676">
    <property type="term" value="F:nucleic acid binding"/>
    <property type="evidence" value="ECO:0007669"/>
    <property type="project" value="InterPro"/>
</dbReference>
<evidence type="ECO:0000313" key="1">
    <source>
        <dbReference type="EMBL" id="KAG0141130.1"/>
    </source>
</evidence>
<dbReference type="AlphaFoldDB" id="A0A9P6T718"/>
<dbReference type="EMBL" id="MU167401">
    <property type="protein sequence ID" value="KAG0141130.1"/>
    <property type="molecule type" value="Genomic_DNA"/>
</dbReference>
<gene>
    <name evidence="1" type="ORF">CROQUDRAFT_99176</name>
</gene>
<evidence type="ECO:0000313" key="2">
    <source>
        <dbReference type="Proteomes" id="UP000886653"/>
    </source>
</evidence>
<protein>
    <submittedName>
        <fullName evidence="1">Uncharacterized protein</fullName>
    </submittedName>
</protein>
<organism evidence="1 2">
    <name type="scientific">Cronartium quercuum f. sp. fusiforme G11</name>
    <dbReference type="NCBI Taxonomy" id="708437"/>
    <lineage>
        <taxon>Eukaryota</taxon>
        <taxon>Fungi</taxon>
        <taxon>Dikarya</taxon>
        <taxon>Basidiomycota</taxon>
        <taxon>Pucciniomycotina</taxon>
        <taxon>Pucciniomycetes</taxon>
        <taxon>Pucciniales</taxon>
        <taxon>Coleosporiaceae</taxon>
        <taxon>Cronartium</taxon>
    </lineage>
</organism>
<dbReference type="Gene3D" id="3.30.420.10">
    <property type="entry name" value="Ribonuclease H-like superfamily/Ribonuclease H"/>
    <property type="match status" value="1"/>
</dbReference>
<accession>A0A9P6T718</accession>